<feature type="binding site" evidence="6">
    <location>
        <position position="22"/>
    </location>
    <ligand>
        <name>Zn(2+)</name>
        <dbReference type="ChEBI" id="CHEBI:29105"/>
        <label>1</label>
    </ligand>
</feature>
<dbReference type="PROSITE" id="PS01030">
    <property type="entry name" value="RNA_POL_M_15KD"/>
    <property type="match status" value="1"/>
</dbReference>
<feature type="binding site" evidence="6">
    <location>
        <position position="6"/>
    </location>
    <ligand>
        <name>Zn(2+)</name>
        <dbReference type="ChEBI" id="CHEBI:29105"/>
        <label>1</label>
    </ligand>
</feature>
<sequence>MFCSKCGSLLFPTQAVDGFVTCRCGNKEPVQGGEKITIQKKKTDVEDCPVVDAIEGTMPKTNVPCPKCGHNEAYWYLRQTRKSDEPETTFLTCCKCGNKWRQY</sequence>
<keyword evidence="3 6" id="KW-0862">Zinc</keyword>
<dbReference type="GO" id="GO:0006355">
    <property type="term" value="P:regulation of DNA-templated transcription"/>
    <property type="evidence" value="ECO:0007669"/>
    <property type="project" value="InterPro"/>
</dbReference>
<dbReference type="GO" id="GO:0003676">
    <property type="term" value="F:nucleic acid binding"/>
    <property type="evidence" value="ECO:0007669"/>
    <property type="project" value="InterPro"/>
</dbReference>
<dbReference type="InterPro" id="IPR019761">
    <property type="entry name" value="DNA-dir_RNA_pol-M_15_CS"/>
</dbReference>
<evidence type="ECO:0000256" key="3">
    <source>
        <dbReference type="ARBA" id="ARBA00022833"/>
    </source>
</evidence>
<protein>
    <submittedName>
        <fullName evidence="9">Transcription factor S</fullName>
    </submittedName>
</protein>
<dbReference type="CDD" id="cd10511">
    <property type="entry name" value="Zn-ribbon_TFS"/>
    <property type="match status" value="1"/>
</dbReference>
<dbReference type="InterPro" id="IPR006288">
    <property type="entry name" value="TFS"/>
</dbReference>
<evidence type="ECO:0000256" key="2">
    <source>
        <dbReference type="ARBA" id="ARBA00022771"/>
    </source>
</evidence>
<feature type="zinc finger region" description="C4-type" evidence="7">
    <location>
        <begin position="3"/>
        <end position="24"/>
    </location>
</feature>
<dbReference type="AlphaFoldDB" id="U5Q1X3"/>
<keyword evidence="10" id="KW-1185">Reference proteome</keyword>
<gene>
    <name evidence="9" type="ORF">MMINT_17800</name>
</gene>
<dbReference type="HOGENOM" id="CLU_093932_3_0_2"/>
<evidence type="ECO:0000256" key="4">
    <source>
        <dbReference type="ARBA" id="ARBA00023163"/>
    </source>
</evidence>
<accession>U5Q1X3</accession>
<evidence type="ECO:0000256" key="1">
    <source>
        <dbReference type="ARBA" id="ARBA00022723"/>
    </source>
</evidence>
<dbReference type="GO" id="GO:0006351">
    <property type="term" value="P:DNA-templated transcription"/>
    <property type="evidence" value="ECO:0007669"/>
    <property type="project" value="InterPro"/>
</dbReference>
<proteinExistence type="inferred from homology"/>
<dbReference type="EMBL" id="CP005934">
    <property type="protein sequence ID" value="AGY50222.1"/>
    <property type="molecule type" value="Genomic_DNA"/>
</dbReference>
<dbReference type="PANTHER" id="PTHR11239:SF12">
    <property type="entry name" value="DNA-DIRECTED RNA POLYMERASE III SUBUNIT RPC10"/>
    <property type="match status" value="1"/>
</dbReference>
<dbReference type="SUPFAM" id="SSF57783">
    <property type="entry name" value="Zinc beta-ribbon"/>
    <property type="match status" value="1"/>
</dbReference>
<dbReference type="FunCoup" id="U5Q1X3">
    <property type="interactions" value="96"/>
</dbReference>
<feature type="binding site" evidence="6">
    <location>
        <position position="68"/>
    </location>
    <ligand>
        <name>Zn(2+)</name>
        <dbReference type="ChEBI" id="CHEBI:29105"/>
        <label>2</label>
    </ligand>
</feature>
<evidence type="ECO:0000256" key="6">
    <source>
        <dbReference type="PIRSR" id="PIRSR005586-1"/>
    </source>
</evidence>
<reference evidence="9 10" key="1">
    <citation type="journal article" date="2013" name="Genome Announc.">
        <title>Genome sequence of 'Candidatus Methanomassiliicoccus intestinalis' Issoire-Mx1, a third thermoplasmatales-related methanogenic archaeon from human feces.</title>
        <authorList>
            <person name="Borrel G."/>
            <person name="Harris H.M."/>
            <person name="Parisot N."/>
            <person name="Gaci N."/>
            <person name="Tottey W."/>
            <person name="Mihajlovski A."/>
            <person name="Deane J."/>
            <person name="Gribaldo S."/>
            <person name="Bardot O."/>
            <person name="Peyretaillade E."/>
            <person name="Peyret P."/>
            <person name="O'Toole P.W."/>
            <person name="Brugere J.F."/>
        </authorList>
    </citation>
    <scope>NUCLEOTIDE SEQUENCE [LARGE SCALE GENOMIC DNA]</scope>
    <source>
        <strain evidence="9 10">Issoire-Mx1</strain>
    </source>
</reference>
<dbReference type="PANTHER" id="PTHR11239">
    <property type="entry name" value="DNA-DIRECTED RNA POLYMERASE"/>
    <property type="match status" value="1"/>
</dbReference>
<keyword evidence="1 6" id="KW-0479">Metal-binding</keyword>
<evidence type="ECO:0000256" key="7">
    <source>
        <dbReference type="PIRSR" id="PIRSR005586-2"/>
    </source>
</evidence>
<dbReference type="GeneID" id="41324138"/>
<evidence type="ECO:0000259" key="8">
    <source>
        <dbReference type="PROSITE" id="PS51133"/>
    </source>
</evidence>
<dbReference type="PIRSF" id="PIRSF005586">
    <property type="entry name" value="RNApol_RpoM"/>
    <property type="match status" value="1"/>
</dbReference>
<organism evidence="9 10">
    <name type="scientific">Methanomassiliicoccus intestinalis (strain Issoire-Mx1)</name>
    <dbReference type="NCBI Taxonomy" id="1295009"/>
    <lineage>
        <taxon>Archaea</taxon>
        <taxon>Methanobacteriati</taxon>
        <taxon>Thermoplasmatota</taxon>
        <taxon>Thermoplasmata</taxon>
        <taxon>Methanomassiliicoccales</taxon>
        <taxon>Methanomassiliicoccaceae</taxon>
        <taxon>Methanomassiliicoccus</taxon>
    </lineage>
</organism>
<evidence type="ECO:0000313" key="10">
    <source>
        <dbReference type="Proteomes" id="UP000014070"/>
    </source>
</evidence>
<dbReference type="Pfam" id="PF01096">
    <property type="entry name" value="Zn_ribbon_TFIIS"/>
    <property type="match status" value="1"/>
</dbReference>
<name>U5Q1X3_METII</name>
<dbReference type="GO" id="GO:0003899">
    <property type="term" value="F:DNA-directed RNA polymerase activity"/>
    <property type="evidence" value="ECO:0007669"/>
    <property type="project" value="InterPro"/>
</dbReference>
<dbReference type="SMART" id="SM00440">
    <property type="entry name" value="ZnF_C2C2"/>
    <property type="match status" value="1"/>
</dbReference>
<evidence type="ECO:0000313" key="9">
    <source>
        <dbReference type="EMBL" id="AGY50222.1"/>
    </source>
</evidence>
<dbReference type="NCBIfam" id="TIGR01384">
    <property type="entry name" value="TFS_arch"/>
    <property type="match status" value="1"/>
</dbReference>
<feature type="binding site" evidence="6">
    <location>
        <position position="93"/>
    </location>
    <ligand>
        <name>Zn(2+)</name>
        <dbReference type="ChEBI" id="CHEBI:29105"/>
        <label>2</label>
    </ligand>
</feature>
<dbReference type="GO" id="GO:0008270">
    <property type="term" value="F:zinc ion binding"/>
    <property type="evidence" value="ECO:0007669"/>
    <property type="project" value="UniProtKB-KW"/>
</dbReference>
<dbReference type="Gene3D" id="2.20.25.10">
    <property type="match status" value="1"/>
</dbReference>
<comment type="similarity">
    <text evidence="5">Belongs to the archaeal rpoM/eukaryotic RPA12/RPB9/RPC11 RNA polymerase family.</text>
</comment>
<keyword evidence="2 7" id="KW-0863">Zinc-finger</keyword>
<dbReference type="PROSITE" id="PS51133">
    <property type="entry name" value="ZF_TFIIS_2"/>
    <property type="match status" value="1"/>
</dbReference>
<feature type="binding site" evidence="6">
    <location>
        <position position="3"/>
    </location>
    <ligand>
        <name>Zn(2+)</name>
        <dbReference type="ChEBI" id="CHEBI:29105"/>
        <label>1</label>
    </ligand>
</feature>
<dbReference type="RefSeq" id="WP_048134094.1">
    <property type="nucleotide sequence ID" value="NC_021353.1"/>
</dbReference>
<feature type="binding site" evidence="6">
    <location>
        <position position="65"/>
    </location>
    <ligand>
        <name>Zn(2+)</name>
        <dbReference type="ChEBI" id="CHEBI:29105"/>
        <label>2</label>
    </ligand>
</feature>
<dbReference type="STRING" id="1295009.MMINT_17800"/>
<feature type="binding site" evidence="6">
    <location>
        <position position="24"/>
    </location>
    <ligand>
        <name>Zn(2+)</name>
        <dbReference type="ChEBI" id="CHEBI:29105"/>
        <label>1</label>
    </ligand>
</feature>
<dbReference type="KEGG" id="mer:MMINT_17800"/>
<dbReference type="Proteomes" id="UP000014070">
    <property type="component" value="Chromosome"/>
</dbReference>
<dbReference type="InterPro" id="IPR012164">
    <property type="entry name" value="Rpa12/Rpb9/Rpc10/TFS"/>
</dbReference>
<dbReference type="InParanoid" id="U5Q1X3"/>
<feature type="binding site" evidence="6">
    <location>
        <position position="96"/>
    </location>
    <ligand>
        <name>Zn(2+)</name>
        <dbReference type="ChEBI" id="CHEBI:29105"/>
        <label>2</label>
    </ligand>
</feature>
<dbReference type="InterPro" id="IPR001222">
    <property type="entry name" value="Znf_TFIIS"/>
</dbReference>
<feature type="domain" description="TFIIS-type" evidence="8">
    <location>
        <begin position="61"/>
        <end position="101"/>
    </location>
</feature>
<dbReference type="OrthoDB" id="72957at2157"/>
<evidence type="ECO:0000256" key="5">
    <source>
        <dbReference type="PIRNR" id="PIRNR005586"/>
    </source>
</evidence>
<keyword evidence="4 5" id="KW-0804">Transcription</keyword>